<dbReference type="RefSeq" id="WP_034831734.1">
    <property type="nucleotide sequence ID" value="NZ_JANX01000019.1"/>
</dbReference>
<evidence type="ECO:0000259" key="2">
    <source>
        <dbReference type="Pfam" id="PF18862"/>
    </source>
</evidence>
<gene>
    <name evidence="3" type="ORF">P409_03490</name>
</gene>
<feature type="domain" description="ApeA N-terminal" evidence="2">
    <location>
        <begin position="7"/>
        <end position="117"/>
    </location>
</feature>
<evidence type="ECO:0000313" key="4">
    <source>
        <dbReference type="Proteomes" id="UP000029995"/>
    </source>
</evidence>
<dbReference type="Proteomes" id="UP000029995">
    <property type="component" value="Unassembled WGS sequence"/>
</dbReference>
<sequence>MQTQDQYNGVFLSSDSQFVGHLSIAGADSLVKLIGKSFWARPETEYTDIHGMLGDGRKASLLDCVLHGQTRHRFDENTQFESTFFPNYVVVGEEFIRSNEPVIRAVRYHFENVASLLSGHETFQSLRPDPDDVRRLLEEDHKRAEKIAEKHGWPKRPFEPEIGEHPHLLYFSGVWEIISSDTKLGRISLTNRTSHGVGTAAGIGIDNEVTANIEFVEPKTLNAAIRALYTLHGLFELSLGHRQRYRWIELELTHRTKDHEHDLHQTARLYWSLCNERVEDNSKTHLADILLAPDRRPEEFAKVAAGWMDSAAIMGDPRERFAMAFFGRYGINRIVGAANMFDLLPESRAPKKKEPDALLKAAAEQCRKIFATLPDSFAKQSVLSALGRVGTASLRDKAHHRADKVIAAVGDKFPGLYLPCNHAVLARNHYVHGSQASFDYQEHFTEFAFITDTLEFVFAASDLLDLGWDLKSWIDEGTSMTHAFGAYVINYPENMRRLKALVGT</sequence>
<comment type="caution">
    <text evidence="3">The sequence shown here is derived from an EMBL/GenBank/DDBJ whole genome shotgun (WGS) entry which is preliminary data.</text>
</comment>
<evidence type="ECO:0000259" key="1">
    <source>
        <dbReference type="Pfam" id="PF18739"/>
    </source>
</evidence>
<reference evidence="3 4" key="1">
    <citation type="submission" date="2014-01" db="EMBL/GenBank/DDBJ databases">
        <title>Genome sequence determination for a cystic fibrosis isolate, Inquilinus limosus.</title>
        <authorList>
            <person name="Pino M."/>
            <person name="Di Conza J."/>
            <person name="Gutkind G."/>
        </authorList>
    </citation>
    <scope>NUCLEOTIDE SEQUENCE [LARGE SCALE GENOMIC DNA]</scope>
    <source>
        <strain evidence="3 4">MP06</strain>
    </source>
</reference>
<proteinExistence type="predicted"/>
<dbReference type="Pfam" id="PF18862">
    <property type="entry name" value="ApeA_NTD1"/>
    <property type="match status" value="1"/>
</dbReference>
<name>A0A0A0DCH6_9PROT</name>
<protein>
    <submittedName>
        <fullName evidence="3">Uncharacterized protein</fullName>
    </submittedName>
</protein>
<evidence type="ECO:0000313" key="3">
    <source>
        <dbReference type="EMBL" id="KGM35623.1"/>
    </source>
</evidence>
<dbReference type="EMBL" id="JANX01000019">
    <property type="protein sequence ID" value="KGM35623.1"/>
    <property type="molecule type" value="Genomic_DNA"/>
</dbReference>
<dbReference type="InterPro" id="IPR041223">
    <property type="entry name" value="ApeA_NTD"/>
</dbReference>
<organism evidence="3 4">
    <name type="scientific">Inquilinus limosus MP06</name>
    <dbReference type="NCBI Taxonomy" id="1398085"/>
    <lineage>
        <taxon>Bacteria</taxon>
        <taxon>Pseudomonadati</taxon>
        <taxon>Pseudomonadota</taxon>
        <taxon>Alphaproteobacteria</taxon>
        <taxon>Rhodospirillales</taxon>
        <taxon>Rhodospirillaceae</taxon>
        <taxon>Inquilinus</taxon>
    </lineage>
</organism>
<dbReference type="Pfam" id="PF18739">
    <property type="entry name" value="HEPN_Apea"/>
    <property type="match status" value="1"/>
</dbReference>
<accession>A0A0A0DCH6</accession>
<feature type="domain" description="Apea-like HEPN" evidence="1">
    <location>
        <begin position="337"/>
        <end position="470"/>
    </location>
</feature>
<dbReference type="AlphaFoldDB" id="A0A0A0DCH6"/>
<dbReference type="OrthoDB" id="8043414at2"/>
<dbReference type="InterPro" id="IPR041229">
    <property type="entry name" value="HEPN_Apea"/>
</dbReference>